<proteinExistence type="predicted"/>
<dbReference type="EMBL" id="GL832967">
    <property type="protein sequence ID" value="EGD74056.1"/>
    <property type="molecule type" value="Genomic_DNA"/>
</dbReference>
<feature type="compositionally biased region" description="Low complexity" evidence="1">
    <location>
        <begin position="1"/>
        <end position="11"/>
    </location>
</feature>
<organism evidence="3">
    <name type="scientific">Salpingoeca rosetta (strain ATCC 50818 / BSB-021)</name>
    <dbReference type="NCBI Taxonomy" id="946362"/>
    <lineage>
        <taxon>Eukaryota</taxon>
        <taxon>Choanoflagellata</taxon>
        <taxon>Craspedida</taxon>
        <taxon>Salpingoecidae</taxon>
        <taxon>Salpingoeca</taxon>
    </lineage>
</organism>
<dbReference type="Proteomes" id="UP000007799">
    <property type="component" value="Unassembled WGS sequence"/>
</dbReference>
<dbReference type="SUPFAM" id="SSF52540">
    <property type="entry name" value="P-loop containing nucleoside triphosphate hydrolases"/>
    <property type="match status" value="1"/>
</dbReference>
<dbReference type="GeneID" id="16074194"/>
<dbReference type="InParanoid" id="F2UB43"/>
<dbReference type="InterPro" id="IPR000048">
    <property type="entry name" value="IQ_motif_EF-hand-BS"/>
</dbReference>
<feature type="compositionally biased region" description="Acidic residues" evidence="1">
    <location>
        <begin position="33"/>
        <end position="49"/>
    </location>
</feature>
<gene>
    <name evidence="2" type="ORF">PTSG_05748</name>
</gene>
<sequence>MAKKSSSGRSSARPRKTASTIVDEAKEPSTPAEPEEGEEKEDVFVDPDTEIPGVPPPPEQLPRTLPASARLFTILQPTSDEGVYLKEKLWPTLELALDKLILAIKYHIPRDIRQQYEDPSMAFTKHPEHAVNFNPIDWLGTFLKRHNPYNPPALTHDQAAARIQAAFRGSQVRKMYKVLREEARRKKEEEDLARRREAAALRIQAAYRGHSVRLELATGRLHTRH</sequence>
<dbReference type="OMA" id="AIPYNIP"/>
<reference evidence="2" key="1">
    <citation type="submission" date="2009-08" db="EMBL/GenBank/DDBJ databases">
        <title>Annotation of Salpingoeca rosetta.</title>
        <authorList>
            <consortium name="The Broad Institute Genome Sequencing Platform"/>
            <person name="Russ C."/>
            <person name="Cuomo C."/>
            <person name="Burger G."/>
            <person name="Gray M.W."/>
            <person name="Holland P.W.H."/>
            <person name="King N."/>
            <person name="Lang F.B.F."/>
            <person name="Roger A.J."/>
            <person name="Ruiz-Trillo I."/>
            <person name="Young S.K."/>
            <person name="Zeng Q."/>
            <person name="Gargeya S."/>
            <person name="Alvarado L."/>
            <person name="Berlin A."/>
            <person name="Chapman S.B."/>
            <person name="Chen Z."/>
            <person name="Freedman E."/>
            <person name="Gellesch M."/>
            <person name="Goldberg J."/>
            <person name="Griggs A."/>
            <person name="Gujja S."/>
            <person name="Heilman E."/>
            <person name="Heiman D."/>
            <person name="Howarth C."/>
            <person name="Mehta T."/>
            <person name="Neiman D."/>
            <person name="Pearson M."/>
            <person name="Roberts A."/>
            <person name="Saif S."/>
            <person name="Shea T."/>
            <person name="Shenoy N."/>
            <person name="Sisk P."/>
            <person name="Stolte C."/>
            <person name="Sykes S."/>
            <person name="White J."/>
            <person name="Yandava C."/>
            <person name="Haas B."/>
            <person name="Nusbaum C."/>
            <person name="Birren B."/>
        </authorList>
    </citation>
    <scope>NUCLEOTIDE SEQUENCE [LARGE SCALE GENOMIC DNA]</scope>
    <source>
        <strain evidence="2">ATCC 50818</strain>
    </source>
</reference>
<dbReference type="SMART" id="SM00015">
    <property type="entry name" value="IQ"/>
    <property type="match status" value="2"/>
</dbReference>
<dbReference type="KEGG" id="sre:PTSG_05748"/>
<evidence type="ECO:0000313" key="2">
    <source>
        <dbReference type="EMBL" id="EGD74056.1"/>
    </source>
</evidence>
<dbReference type="Pfam" id="PF00612">
    <property type="entry name" value="IQ"/>
    <property type="match status" value="2"/>
</dbReference>
<dbReference type="CDD" id="cd23767">
    <property type="entry name" value="IQCD"/>
    <property type="match status" value="1"/>
</dbReference>
<dbReference type="PROSITE" id="PS50096">
    <property type="entry name" value="IQ"/>
    <property type="match status" value="2"/>
</dbReference>
<dbReference type="OrthoDB" id="199400at2759"/>
<name>F2UB43_SALR5</name>
<protein>
    <submittedName>
        <fullName evidence="2">Uncharacterized protein</fullName>
    </submittedName>
</protein>
<feature type="region of interest" description="Disordered" evidence="1">
    <location>
        <begin position="1"/>
        <end position="61"/>
    </location>
</feature>
<dbReference type="RefSeq" id="XP_004993618.1">
    <property type="nucleotide sequence ID" value="XM_004993561.1"/>
</dbReference>
<dbReference type="InterPro" id="IPR027417">
    <property type="entry name" value="P-loop_NTPase"/>
</dbReference>
<accession>F2UB43</accession>
<dbReference type="CDD" id="cd22968">
    <property type="entry name" value="DD_EFCAB5"/>
    <property type="match status" value="1"/>
</dbReference>
<dbReference type="Gene3D" id="1.20.5.190">
    <property type="match status" value="1"/>
</dbReference>
<evidence type="ECO:0000313" key="3">
    <source>
        <dbReference type="Proteomes" id="UP000007799"/>
    </source>
</evidence>
<evidence type="ECO:0000256" key="1">
    <source>
        <dbReference type="SAM" id="MobiDB-lite"/>
    </source>
</evidence>
<keyword evidence="3" id="KW-1185">Reference proteome</keyword>
<dbReference type="AlphaFoldDB" id="F2UB43"/>